<accession>A0A6I2UEH1</accession>
<evidence type="ECO:0000313" key="2">
    <source>
        <dbReference type="Proteomes" id="UP000433181"/>
    </source>
</evidence>
<comment type="caution">
    <text evidence="1">The sequence shown here is derived from an EMBL/GenBank/DDBJ whole genome shotgun (WGS) entry which is preliminary data.</text>
</comment>
<dbReference type="EMBL" id="VUNR01000017">
    <property type="protein sequence ID" value="MSU09117.1"/>
    <property type="molecule type" value="Genomic_DNA"/>
</dbReference>
<dbReference type="GeneID" id="96779051"/>
<keyword evidence="2" id="KW-1185">Reference proteome</keyword>
<dbReference type="Proteomes" id="UP000433181">
    <property type="component" value="Unassembled WGS sequence"/>
</dbReference>
<proteinExistence type="predicted"/>
<gene>
    <name evidence="1" type="ORF">FYJ84_08985</name>
</gene>
<protein>
    <submittedName>
        <fullName evidence="1">Uncharacterized protein</fullName>
    </submittedName>
</protein>
<name>A0A6I2UEH1_9FIRM</name>
<organism evidence="1 2">
    <name type="scientific">Anaerovibrio slackiae</name>
    <dbReference type="NCBI Taxonomy" id="2652309"/>
    <lineage>
        <taxon>Bacteria</taxon>
        <taxon>Bacillati</taxon>
        <taxon>Bacillota</taxon>
        <taxon>Negativicutes</taxon>
        <taxon>Selenomonadales</taxon>
        <taxon>Selenomonadaceae</taxon>
        <taxon>Anaerovibrio</taxon>
    </lineage>
</organism>
<dbReference type="RefSeq" id="WP_154407285.1">
    <property type="nucleotide sequence ID" value="NZ_VUNR01000017.1"/>
</dbReference>
<dbReference type="AlphaFoldDB" id="A0A6I2UEH1"/>
<evidence type="ECO:0000313" key="1">
    <source>
        <dbReference type="EMBL" id="MSU09117.1"/>
    </source>
</evidence>
<sequence length="443" mass="50437">MTVRKAVILGVLLELLLGIAAGAFYFKFYIYTPTYSLRAMQKAIQTGNVDELQKRIDMDAIFQGSSKKLAELVPQDEPVYGKLKDGSFGDLCREDFLTYVKTGKWPEPEKITAESSFQDKIGLKTVSFRSLEYVYRDPPPGEEDRKDETLTDKVLSYILTKINDYMTGEESKEVATEEVALQEEEGPIRVTAGIRVYEPNFGDTYILNLKLQRQDDGSWKLYDIENYSRYADELIKQNDRDYIRYKDKVRFILTAAQEKLDELRAQHPEHDLDWVFEARKIFEESYKRIEELNVPIAGGYLNELLRERKEISLNMLESYYDVASHNDNMNDAKEQAEEARKAGKRRPTFNAAVWNNRLAQYNGKLSGLQKQWAENKSKLEAVVGPVIDRTAVAKKTAASMRNNDDAAVRAANYPGVAEQNGDAYSLLGGENLPEISAYGNGAQ</sequence>
<reference evidence="1 2" key="1">
    <citation type="submission" date="2019-08" db="EMBL/GenBank/DDBJ databases">
        <title>In-depth cultivation of the pig gut microbiome towards novel bacterial diversity and tailored functional studies.</title>
        <authorList>
            <person name="Wylensek D."/>
            <person name="Hitch T.C.A."/>
            <person name="Clavel T."/>
        </authorList>
    </citation>
    <scope>NUCLEOTIDE SEQUENCE [LARGE SCALE GENOMIC DNA]</scope>
    <source>
        <strain evidence="1 2">WCA-693-APC-5D-A</strain>
    </source>
</reference>